<reference evidence="2 3" key="1">
    <citation type="journal article" date="2021" name="bioRxiv">
        <title>Chromosome-scale and haplotype-resolved genome assembly of a tetraploid potato cultivar.</title>
        <authorList>
            <person name="Sun H."/>
            <person name="Jiao W.-B."/>
            <person name="Krause K."/>
            <person name="Campoy J.A."/>
            <person name="Goel M."/>
            <person name="Folz-Donahue K."/>
            <person name="Kukat C."/>
            <person name="Huettel B."/>
            <person name="Schneeberger K."/>
        </authorList>
    </citation>
    <scope>NUCLEOTIDE SEQUENCE [LARGE SCALE GENOMIC DNA]</scope>
    <source>
        <strain evidence="2">SolTubOtavaFocal</strain>
        <tissue evidence="2">Leaves</tissue>
    </source>
</reference>
<keyword evidence="1" id="KW-0812">Transmembrane</keyword>
<evidence type="ECO:0000256" key="1">
    <source>
        <dbReference type="SAM" id="Phobius"/>
    </source>
</evidence>
<evidence type="ECO:0008006" key="4">
    <source>
        <dbReference type="Google" id="ProtNLM"/>
    </source>
</evidence>
<sequence length="77" mass="8213">MGGSGLLIPFSGVTIFSVCAGVAAVGTVAALRSLSWNIAFCQWKNTFTGHRCTCAMEPLRPGRACHCFIEDSDTFIL</sequence>
<keyword evidence="1" id="KW-0472">Membrane</keyword>
<organism evidence="2 3">
    <name type="scientific">Solanum tuberosum</name>
    <name type="common">Potato</name>
    <dbReference type="NCBI Taxonomy" id="4113"/>
    <lineage>
        <taxon>Eukaryota</taxon>
        <taxon>Viridiplantae</taxon>
        <taxon>Streptophyta</taxon>
        <taxon>Embryophyta</taxon>
        <taxon>Tracheophyta</taxon>
        <taxon>Spermatophyta</taxon>
        <taxon>Magnoliopsida</taxon>
        <taxon>eudicotyledons</taxon>
        <taxon>Gunneridae</taxon>
        <taxon>Pentapetalae</taxon>
        <taxon>asterids</taxon>
        <taxon>lamiids</taxon>
        <taxon>Solanales</taxon>
        <taxon>Solanaceae</taxon>
        <taxon>Solanoideae</taxon>
        <taxon>Solaneae</taxon>
        <taxon>Solanum</taxon>
    </lineage>
</organism>
<name>A0ABQ7VPP2_SOLTU</name>
<accession>A0ABQ7VPP2</accession>
<evidence type="ECO:0000313" key="2">
    <source>
        <dbReference type="EMBL" id="KAH0769843.1"/>
    </source>
</evidence>
<gene>
    <name evidence="2" type="ORF">KY290_013824</name>
</gene>
<comment type="caution">
    <text evidence="2">The sequence shown here is derived from an EMBL/GenBank/DDBJ whole genome shotgun (WGS) entry which is preliminary data.</text>
</comment>
<evidence type="ECO:0000313" key="3">
    <source>
        <dbReference type="Proteomes" id="UP000826656"/>
    </source>
</evidence>
<feature type="transmembrane region" description="Helical" evidence="1">
    <location>
        <begin position="6"/>
        <end position="31"/>
    </location>
</feature>
<protein>
    <recommendedName>
        <fullName evidence="4">Secreted protein</fullName>
    </recommendedName>
</protein>
<dbReference type="EMBL" id="JAIVGD010000011">
    <property type="protein sequence ID" value="KAH0769843.1"/>
    <property type="molecule type" value="Genomic_DNA"/>
</dbReference>
<dbReference type="Proteomes" id="UP000826656">
    <property type="component" value="Unassembled WGS sequence"/>
</dbReference>
<keyword evidence="1" id="KW-1133">Transmembrane helix</keyword>
<proteinExistence type="predicted"/>
<keyword evidence="3" id="KW-1185">Reference proteome</keyword>